<keyword evidence="4" id="KW-0175">Coiled coil</keyword>
<dbReference type="AlphaFoldDB" id="A0A7J3XX01"/>
<gene>
    <name evidence="5" type="ORF">ENM60_00300</name>
</gene>
<evidence type="ECO:0000256" key="4">
    <source>
        <dbReference type="SAM" id="Coils"/>
    </source>
</evidence>
<dbReference type="GO" id="GO:0005829">
    <property type="term" value="C:cytosol"/>
    <property type="evidence" value="ECO:0007669"/>
    <property type="project" value="TreeGrafter"/>
</dbReference>
<dbReference type="InterPro" id="IPR036883">
    <property type="entry name" value="PDCD5-like_sf"/>
</dbReference>
<evidence type="ECO:0000256" key="1">
    <source>
        <dbReference type="ARBA" id="ARBA00010490"/>
    </source>
</evidence>
<dbReference type="PANTHER" id="PTHR10840">
    <property type="entry name" value="PROGRAMMED CELL DEATH PROTEIN 5"/>
    <property type="match status" value="1"/>
</dbReference>
<evidence type="ECO:0000256" key="2">
    <source>
        <dbReference type="ARBA" id="ARBA00023125"/>
    </source>
</evidence>
<proteinExistence type="inferred from homology"/>
<reference evidence="5" key="1">
    <citation type="journal article" date="2020" name="mSystems">
        <title>Genome- and Community-Level Interaction Insights into Carbon Utilization and Element Cycling Functions of Hydrothermarchaeota in Hydrothermal Sediment.</title>
        <authorList>
            <person name="Zhou Z."/>
            <person name="Liu Y."/>
            <person name="Xu W."/>
            <person name="Pan J."/>
            <person name="Luo Z.H."/>
            <person name="Li M."/>
        </authorList>
    </citation>
    <scope>NUCLEOTIDE SEQUENCE [LARGE SCALE GENOMIC DNA]</scope>
    <source>
        <strain evidence="5">SpSt-110</strain>
    </source>
</reference>
<dbReference type="InterPro" id="IPR022889">
    <property type="entry name" value="DNA_bind_arc"/>
</dbReference>
<dbReference type="PIRSF" id="PIRSF015730">
    <property type="entry name" value="TFAR19"/>
    <property type="match status" value="1"/>
</dbReference>
<dbReference type="InterPro" id="IPR002836">
    <property type="entry name" value="PDCD5-like"/>
</dbReference>
<name>A0A7J3XX01_9CREN</name>
<dbReference type="HAMAP" id="MF_00026">
    <property type="entry name" value="dsDNA_bind"/>
    <property type="match status" value="1"/>
</dbReference>
<protein>
    <recommendedName>
        <fullName evidence="3">DNA-binding protein ENM60_00300</fullName>
    </recommendedName>
</protein>
<dbReference type="Pfam" id="PF01984">
    <property type="entry name" value="dsDNA_bind"/>
    <property type="match status" value="1"/>
</dbReference>
<feature type="coiled-coil region" evidence="4">
    <location>
        <begin position="8"/>
        <end position="38"/>
    </location>
</feature>
<organism evidence="5">
    <name type="scientific">Thermogladius calderae</name>
    <dbReference type="NCBI Taxonomy" id="1200300"/>
    <lineage>
        <taxon>Archaea</taxon>
        <taxon>Thermoproteota</taxon>
        <taxon>Thermoprotei</taxon>
        <taxon>Desulfurococcales</taxon>
        <taxon>Desulfurococcaceae</taxon>
        <taxon>Thermogladius</taxon>
    </lineage>
</organism>
<comment type="caution">
    <text evidence="5">The sequence shown here is derived from an EMBL/GenBank/DDBJ whole genome shotgun (WGS) entry which is preliminary data.</text>
</comment>
<keyword evidence="2 3" id="KW-0238">DNA-binding</keyword>
<dbReference type="PANTHER" id="PTHR10840:SF0">
    <property type="entry name" value="PROGRAMMED CELL DEATH PROTEIN 5"/>
    <property type="match status" value="1"/>
</dbReference>
<accession>A0A7J3XX01</accession>
<dbReference type="Gene3D" id="1.10.8.140">
    <property type="entry name" value="PDCD5-like"/>
    <property type="match status" value="1"/>
</dbReference>
<dbReference type="SUPFAM" id="SSF46950">
    <property type="entry name" value="Double-stranded DNA-binding domain"/>
    <property type="match status" value="1"/>
</dbReference>
<evidence type="ECO:0000256" key="3">
    <source>
        <dbReference type="HAMAP-Rule" id="MF_00026"/>
    </source>
</evidence>
<dbReference type="GO" id="GO:0003677">
    <property type="term" value="F:DNA binding"/>
    <property type="evidence" value="ECO:0007669"/>
    <property type="project" value="UniProtKB-UniRule"/>
</dbReference>
<dbReference type="NCBIfam" id="NF003268">
    <property type="entry name" value="PRK04239.1"/>
    <property type="match status" value="1"/>
</dbReference>
<comment type="similarity">
    <text evidence="1 3">Belongs to the PDCD5 family.</text>
</comment>
<evidence type="ECO:0000313" key="5">
    <source>
        <dbReference type="EMBL" id="HHP67232.1"/>
    </source>
</evidence>
<dbReference type="EMBL" id="DRYK01000009">
    <property type="protein sequence ID" value="HHP67232.1"/>
    <property type="molecule type" value="Genomic_DNA"/>
</dbReference>
<sequence length="109" mass="13136">MGEEYEDEELEEIKRRKLAEMRKRLEEEKARRAQIEAALRQILTPEARERLSNLRLVRPELAQALEEQLINLARSGRVKIPITDDFLKRLLSEIYEQTHRDTRIEIRRK</sequence>